<proteinExistence type="predicted"/>
<dbReference type="EMBL" id="GL385398">
    <property type="protein sequence ID" value="EJT74693.1"/>
    <property type="molecule type" value="Genomic_DNA"/>
</dbReference>
<reference evidence="3" key="5">
    <citation type="submission" date="2018-04" db="UniProtKB">
        <authorList>
            <consortium name="EnsemblFungi"/>
        </authorList>
    </citation>
    <scope>IDENTIFICATION</scope>
    <source>
        <strain evidence="3">R3-111a-1</strain>
    </source>
</reference>
<feature type="region of interest" description="Disordered" evidence="1">
    <location>
        <begin position="47"/>
        <end position="94"/>
    </location>
</feature>
<name>J3P4U5_GAET3</name>
<evidence type="ECO:0000313" key="3">
    <source>
        <dbReference type="EnsemblFungi" id="EJT74693"/>
    </source>
</evidence>
<reference evidence="3" key="4">
    <citation type="journal article" date="2015" name="G3 (Bethesda)">
        <title>Genome sequences of three phytopathogenic species of the Magnaporthaceae family of fungi.</title>
        <authorList>
            <person name="Okagaki L.H."/>
            <person name="Nunes C.C."/>
            <person name="Sailsbery J."/>
            <person name="Clay B."/>
            <person name="Brown D."/>
            <person name="John T."/>
            <person name="Oh Y."/>
            <person name="Young N."/>
            <person name="Fitzgerald M."/>
            <person name="Haas B.J."/>
            <person name="Zeng Q."/>
            <person name="Young S."/>
            <person name="Adiconis X."/>
            <person name="Fan L."/>
            <person name="Levin J.Z."/>
            <person name="Mitchell T.K."/>
            <person name="Okubara P.A."/>
            <person name="Farman M.L."/>
            <person name="Kohn L.M."/>
            <person name="Birren B."/>
            <person name="Ma L.-J."/>
            <person name="Dean R.A."/>
        </authorList>
    </citation>
    <scope>NUCLEOTIDE SEQUENCE</scope>
    <source>
        <strain evidence="3">R3-111a-1</strain>
    </source>
</reference>
<feature type="region of interest" description="Disordered" evidence="1">
    <location>
        <begin position="110"/>
        <end position="151"/>
    </location>
</feature>
<organism evidence="2">
    <name type="scientific">Gaeumannomyces tritici (strain R3-111a-1)</name>
    <name type="common">Wheat and barley take-all root rot fungus</name>
    <name type="synonym">Gaeumannomyces graminis var. tritici</name>
    <dbReference type="NCBI Taxonomy" id="644352"/>
    <lineage>
        <taxon>Eukaryota</taxon>
        <taxon>Fungi</taxon>
        <taxon>Dikarya</taxon>
        <taxon>Ascomycota</taxon>
        <taxon>Pezizomycotina</taxon>
        <taxon>Sordariomycetes</taxon>
        <taxon>Sordariomycetidae</taxon>
        <taxon>Magnaporthales</taxon>
        <taxon>Magnaporthaceae</taxon>
        <taxon>Gaeumannomyces</taxon>
    </lineage>
</organism>
<keyword evidence="4" id="KW-1185">Reference proteome</keyword>
<reference evidence="2" key="3">
    <citation type="submission" date="2010-09" db="EMBL/GenBank/DDBJ databases">
        <title>Annotation of Gaeumannomyces graminis var. tritici R3-111a-1.</title>
        <authorList>
            <consortium name="The Broad Institute Genome Sequencing Platform"/>
            <person name="Ma L.-J."/>
            <person name="Dead R."/>
            <person name="Young S.K."/>
            <person name="Zeng Q."/>
            <person name="Gargeya S."/>
            <person name="Fitzgerald M."/>
            <person name="Haas B."/>
            <person name="Abouelleil A."/>
            <person name="Alvarado L."/>
            <person name="Arachchi H.M."/>
            <person name="Berlin A."/>
            <person name="Brown A."/>
            <person name="Chapman S.B."/>
            <person name="Chen Z."/>
            <person name="Dunbar C."/>
            <person name="Freedman E."/>
            <person name="Gearin G."/>
            <person name="Gellesch M."/>
            <person name="Goldberg J."/>
            <person name="Griggs A."/>
            <person name="Gujja S."/>
            <person name="Heiman D."/>
            <person name="Howarth C."/>
            <person name="Larson L."/>
            <person name="Lui A."/>
            <person name="MacDonald P.J.P."/>
            <person name="Mehta T."/>
            <person name="Montmayeur A."/>
            <person name="Murphy C."/>
            <person name="Neiman D."/>
            <person name="Pearson M."/>
            <person name="Priest M."/>
            <person name="Roberts A."/>
            <person name="Saif S."/>
            <person name="Shea T."/>
            <person name="Shenoy N."/>
            <person name="Sisk P."/>
            <person name="Stolte C."/>
            <person name="Sykes S."/>
            <person name="Yandava C."/>
            <person name="Wortman J."/>
            <person name="Nusbaum C."/>
            <person name="Birren B."/>
        </authorList>
    </citation>
    <scope>NUCLEOTIDE SEQUENCE</scope>
    <source>
        <strain evidence="2">R3-111a-1</strain>
    </source>
</reference>
<feature type="compositionally biased region" description="Low complexity" evidence="1">
    <location>
        <begin position="110"/>
        <end position="124"/>
    </location>
</feature>
<dbReference type="Proteomes" id="UP000006039">
    <property type="component" value="Unassembled WGS sequence"/>
</dbReference>
<protein>
    <submittedName>
        <fullName evidence="2 3">Uncharacterized protein</fullName>
    </submittedName>
</protein>
<reference evidence="2" key="2">
    <citation type="submission" date="2010-07" db="EMBL/GenBank/DDBJ databases">
        <authorList>
            <consortium name="The Broad Institute Genome Sequencing Platform"/>
            <consortium name="Broad Institute Genome Sequencing Center for Infectious Disease"/>
            <person name="Ma L.-J."/>
            <person name="Dead R."/>
            <person name="Young S."/>
            <person name="Zeng Q."/>
            <person name="Koehrsen M."/>
            <person name="Alvarado L."/>
            <person name="Berlin A."/>
            <person name="Chapman S.B."/>
            <person name="Chen Z."/>
            <person name="Freedman E."/>
            <person name="Gellesch M."/>
            <person name="Goldberg J."/>
            <person name="Griggs A."/>
            <person name="Gujja S."/>
            <person name="Heilman E.R."/>
            <person name="Heiman D."/>
            <person name="Hepburn T."/>
            <person name="Howarth C."/>
            <person name="Jen D."/>
            <person name="Larson L."/>
            <person name="Mehta T."/>
            <person name="Neiman D."/>
            <person name="Pearson M."/>
            <person name="Roberts A."/>
            <person name="Saif S."/>
            <person name="Shea T."/>
            <person name="Shenoy N."/>
            <person name="Sisk P."/>
            <person name="Stolte C."/>
            <person name="Sykes S."/>
            <person name="Walk T."/>
            <person name="White J."/>
            <person name="Yandava C."/>
            <person name="Haas B."/>
            <person name="Nusbaum C."/>
            <person name="Birren B."/>
        </authorList>
    </citation>
    <scope>NUCLEOTIDE SEQUENCE</scope>
    <source>
        <strain evidence="2">R3-111a-1</strain>
    </source>
</reference>
<feature type="compositionally biased region" description="Polar residues" evidence="1">
    <location>
        <begin position="59"/>
        <end position="68"/>
    </location>
</feature>
<sequence>MGTSGVRKHTAFCFGAGRARRFKPRDQDDGRVFTLFDVADGLRSLTMNSNMSERPDNATAPSTPQVKPTQVRVASGVRDADESPVGGQTAAQQDKDLAGRMRLANLKNNAARSVSGTSAAGSAAPMQGSTTTYNDAMGQAQAPGVGGQTYLQPQPQQQYYAQPNQNMPPQIGYDGNEAGRAGGRDGCKAGKLLWEISKKFPYAEARICFDTFSIWGHDGVYRVKTMVDKIRV</sequence>
<evidence type="ECO:0000313" key="4">
    <source>
        <dbReference type="Proteomes" id="UP000006039"/>
    </source>
</evidence>
<dbReference type="AlphaFoldDB" id="J3P4U5"/>
<dbReference type="RefSeq" id="XP_009224637.1">
    <property type="nucleotide sequence ID" value="XM_009226373.1"/>
</dbReference>
<gene>
    <name evidence="3" type="primary">20348989</name>
    <name evidence="2" type="ORF">GGTG_08531</name>
</gene>
<dbReference type="EnsemblFungi" id="EJT74693">
    <property type="protein sequence ID" value="EJT74693"/>
    <property type="gene ID" value="GGTG_08531"/>
</dbReference>
<reference evidence="4" key="1">
    <citation type="submission" date="2010-07" db="EMBL/GenBank/DDBJ databases">
        <title>The genome sequence of Gaeumannomyces graminis var. tritici strain R3-111a-1.</title>
        <authorList>
            <consortium name="The Broad Institute Genome Sequencing Platform"/>
            <person name="Ma L.-J."/>
            <person name="Dead R."/>
            <person name="Young S."/>
            <person name="Zeng Q."/>
            <person name="Koehrsen M."/>
            <person name="Alvarado L."/>
            <person name="Berlin A."/>
            <person name="Chapman S.B."/>
            <person name="Chen Z."/>
            <person name="Freedman E."/>
            <person name="Gellesch M."/>
            <person name="Goldberg J."/>
            <person name="Griggs A."/>
            <person name="Gujja S."/>
            <person name="Heilman E.R."/>
            <person name="Heiman D."/>
            <person name="Hepburn T."/>
            <person name="Howarth C."/>
            <person name="Jen D."/>
            <person name="Larson L."/>
            <person name="Mehta T."/>
            <person name="Neiman D."/>
            <person name="Pearson M."/>
            <person name="Roberts A."/>
            <person name="Saif S."/>
            <person name="Shea T."/>
            <person name="Shenoy N."/>
            <person name="Sisk P."/>
            <person name="Stolte C."/>
            <person name="Sykes S."/>
            <person name="Walk T."/>
            <person name="White J."/>
            <person name="Yandava C."/>
            <person name="Haas B."/>
            <person name="Nusbaum C."/>
            <person name="Birren B."/>
        </authorList>
    </citation>
    <scope>NUCLEOTIDE SEQUENCE [LARGE SCALE GENOMIC DNA]</scope>
    <source>
        <strain evidence="4">R3-111a-1</strain>
    </source>
</reference>
<evidence type="ECO:0000313" key="2">
    <source>
        <dbReference type="EMBL" id="EJT74693.1"/>
    </source>
</evidence>
<dbReference type="HOGENOM" id="CLU_1194948_0_0_1"/>
<evidence type="ECO:0000256" key="1">
    <source>
        <dbReference type="SAM" id="MobiDB-lite"/>
    </source>
</evidence>
<accession>J3P4U5</accession>
<dbReference type="VEuPathDB" id="FungiDB:GGTG_08531"/>
<dbReference type="GeneID" id="20348989"/>